<dbReference type="EMBL" id="JAPCWZ010000004">
    <property type="protein sequence ID" value="KAK8868620.1"/>
    <property type="molecule type" value="Genomic_DNA"/>
</dbReference>
<evidence type="ECO:0000313" key="1">
    <source>
        <dbReference type="EMBL" id="KAK8868620.1"/>
    </source>
</evidence>
<dbReference type="InterPro" id="IPR035959">
    <property type="entry name" value="RutC-like_sf"/>
</dbReference>
<dbReference type="Gene3D" id="3.30.1330.40">
    <property type="entry name" value="RutC-like"/>
    <property type="match status" value="1"/>
</dbReference>
<protein>
    <submittedName>
        <fullName evidence="1">YjgF-like protein</fullName>
    </submittedName>
</protein>
<dbReference type="Pfam" id="PF01042">
    <property type="entry name" value="Ribonuc_L-PSP"/>
    <property type="match status" value="1"/>
</dbReference>
<reference evidence="1 2" key="1">
    <citation type="journal article" date="2024" name="IMA Fungus">
        <title>Apiospora arundinis, a panoply of carbohydrate-active enzymes and secondary metabolites.</title>
        <authorList>
            <person name="Sorensen T."/>
            <person name="Petersen C."/>
            <person name="Muurmann A.T."/>
            <person name="Christiansen J.V."/>
            <person name="Brundto M.L."/>
            <person name="Overgaard C.K."/>
            <person name="Boysen A.T."/>
            <person name="Wollenberg R.D."/>
            <person name="Larsen T.O."/>
            <person name="Sorensen J.L."/>
            <person name="Nielsen K.L."/>
            <person name="Sondergaard T.E."/>
        </authorList>
    </citation>
    <scope>NUCLEOTIDE SEQUENCE [LARGE SCALE GENOMIC DNA]</scope>
    <source>
        <strain evidence="1 2">AAU 773</strain>
    </source>
</reference>
<organism evidence="1 2">
    <name type="scientific">Apiospora arundinis</name>
    <dbReference type="NCBI Taxonomy" id="335852"/>
    <lineage>
        <taxon>Eukaryota</taxon>
        <taxon>Fungi</taxon>
        <taxon>Dikarya</taxon>
        <taxon>Ascomycota</taxon>
        <taxon>Pezizomycotina</taxon>
        <taxon>Sordariomycetes</taxon>
        <taxon>Xylariomycetidae</taxon>
        <taxon>Amphisphaeriales</taxon>
        <taxon>Apiosporaceae</taxon>
        <taxon>Apiospora</taxon>
    </lineage>
</organism>
<comment type="caution">
    <text evidence="1">The sequence shown here is derived from an EMBL/GenBank/DDBJ whole genome shotgun (WGS) entry which is preliminary data.</text>
</comment>
<dbReference type="Proteomes" id="UP001390339">
    <property type="component" value="Unassembled WGS sequence"/>
</dbReference>
<proteinExistence type="predicted"/>
<keyword evidence="2" id="KW-1185">Reference proteome</keyword>
<accession>A0ABR2IVH0</accession>
<dbReference type="PANTHER" id="PTHR43857">
    <property type="entry name" value="BLR7761 PROTEIN"/>
    <property type="match status" value="1"/>
</dbReference>
<gene>
    <name evidence="1" type="ORF">PGQ11_007198</name>
</gene>
<dbReference type="InterPro" id="IPR006175">
    <property type="entry name" value="YjgF/YER057c/UK114"/>
</dbReference>
<dbReference type="SUPFAM" id="SSF55298">
    <property type="entry name" value="YjgF-like"/>
    <property type="match status" value="1"/>
</dbReference>
<sequence length="144" mass="15520">MERTLISSGSSFEAQIGYSRAVVTGDWVFVSGCTGYNYKSGTISPDPAEQTEQCLKNIASALAEAGATMDEVVRVRYMFAYRSDFPKCWDVLQRYLGGARPAATMIVTGLMEEAMKVEIEVTARKGSARATTATTISGDDAPPL</sequence>
<dbReference type="CDD" id="cd06154">
    <property type="entry name" value="YjgF_YER057c_UK114_like_6"/>
    <property type="match status" value="1"/>
</dbReference>
<dbReference type="PANTHER" id="PTHR43857:SF1">
    <property type="entry name" value="YJGH FAMILY PROTEIN"/>
    <property type="match status" value="1"/>
</dbReference>
<name>A0ABR2IVH0_9PEZI</name>
<evidence type="ECO:0000313" key="2">
    <source>
        <dbReference type="Proteomes" id="UP001390339"/>
    </source>
</evidence>